<comment type="caution">
    <text evidence="1">The sequence shown here is derived from an EMBL/GenBank/DDBJ whole genome shotgun (WGS) entry which is preliminary data.</text>
</comment>
<organism evidence="1 2">
    <name type="scientific">Flavobacterium tibetense</name>
    <dbReference type="NCBI Taxonomy" id="2233533"/>
    <lineage>
        <taxon>Bacteria</taxon>
        <taxon>Pseudomonadati</taxon>
        <taxon>Bacteroidota</taxon>
        <taxon>Flavobacteriia</taxon>
        <taxon>Flavobacteriales</taxon>
        <taxon>Flavobacteriaceae</taxon>
        <taxon>Flavobacterium</taxon>
    </lineage>
</organism>
<keyword evidence="2" id="KW-1185">Reference proteome</keyword>
<evidence type="ECO:0000313" key="2">
    <source>
        <dbReference type="Proteomes" id="UP000253319"/>
    </source>
</evidence>
<dbReference type="RefSeq" id="WP_113989341.1">
    <property type="nucleotide sequence ID" value="NZ_QLST01000010.1"/>
</dbReference>
<sequence length="206" mass="24076">MKKYFYLLLLLPFLSFSKFYSGEITLKDKSVKKGLIELPDSSTDKYIKFKESKKSKSEKIELEEIIFFSIVNDKRQTSKFIITYLAKFKPFSKTNEIKIDKNLSCVRVVKEGKINLYYGWFVSSGYGALGTPMNQESGLYFVNRPNENFVILLHDSEPVNWFSFLKTNVEKIFIDDCPKFHETLDKKVIKDKGIIHIVDLFEQNCN</sequence>
<evidence type="ECO:0000313" key="1">
    <source>
        <dbReference type="EMBL" id="RBA28061.1"/>
    </source>
</evidence>
<proteinExistence type="predicted"/>
<gene>
    <name evidence="1" type="ORF">DPN68_09095</name>
</gene>
<dbReference type="Proteomes" id="UP000253319">
    <property type="component" value="Unassembled WGS sequence"/>
</dbReference>
<accession>A0A365P0U4</accession>
<name>A0A365P0U4_9FLAO</name>
<protein>
    <submittedName>
        <fullName evidence="1">Uncharacterized protein</fullName>
    </submittedName>
</protein>
<dbReference type="OrthoDB" id="1348072at2"/>
<dbReference type="AlphaFoldDB" id="A0A365P0U4"/>
<reference evidence="1 2" key="1">
    <citation type="submission" date="2018-06" db="EMBL/GenBank/DDBJ databases">
        <title>Flavobacterium tibetense sp. nov., isolated from a wetland YonghuCo on Tibetan Plateau.</title>
        <authorList>
            <person name="Xing P."/>
            <person name="Phurbu D."/>
            <person name="Lu H."/>
        </authorList>
    </citation>
    <scope>NUCLEOTIDE SEQUENCE [LARGE SCALE GENOMIC DNA]</scope>
    <source>
        <strain evidence="1 2">YH5</strain>
    </source>
</reference>
<dbReference type="EMBL" id="QLST01000010">
    <property type="protein sequence ID" value="RBA28061.1"/>
    <property type="molecule type" value="Genomic_DNA"/>
</dbReference>